<protein>
    <submittedName>
        <fullName evidence="1">Uncharacterized protein</fullName>
    </submittedName>
</protein>
<accession>A0A1B0BR00</accession>
<sequence>MNTCIIPNRKTHTTISSVVYAAAITTARMLGFKTRTASPKGEKDLLSSVEVVNHIIAGCTTLASMECLNSQPAMDPLKELAVQLRAALWVY</sequence>
<reference evidence="2" key="1">
    <citation type="submission" date="2015-01" db="EMBL/GenBank/DDBJ databases">
        <authorList>
            <person name="Aksoy S."/>
            <person name="Warren W."/>
            <person name="Wilson R.K."/>
        </authorList>
    </citation>
    <scope>NUCLEOTIDE SEQUENCE [LARGE SCALE GENOMIC DNA]</scope>
    <source>
        <strain evidence="2">IAEA</strain>
    </source>
</reference>
<reference evidence="1" key="2">
    <citation type="submission" date="2020-05" db="UniProtKB">
        <authorList>
            <consortium name="EnsemblMetazoa"/>
        </authorList>
    </citation>
    <scope>IDENTIFICATION</scope>
    <source>
        <strain evidence="1">IAEA</strain>
    </source>
</reference>
<evidence type="ECO:0000313" key="1">
    <source>
        <dbReference type="EnsemblMetazoa" id="GPPI037847-PA"/>
    </source>
</evidence>
<dbReference type="AlphaFoldDB" id="A0A1B0BR00"/>
<dbReference type="VEuPathDB" id="VectorBase:GPPI030055"/>
<name>A0A1B0BR00_9MUSC</name>
<organism evidence="1 2">
    <name type="scientific">Glossina palpalis gambiensis</name>
    <dbReference type="NCBI Taxonomy" id="67801"/>
    <lineage>
        <taxon>Eukaryota</taxon>
        <taxon>Metazoa</taxon>
        <taxon>Ecdysozoa</taxon>
        <taxon>Arthropoda</taxon>
        <taxon>Hexapoda</taxon>
        <taxon>Insecta</taxon>
        <taxon>Pterygota</taxon>
        <taxon>Neoptera</taxon>
        <taxon>Endopterygota</taxon>
        <taxon>Diptera</taxon>
        <taxon>Brachycera</taxon>
        <taxon>Muscomorpha</taxon>
        <taxon>Hippoboscoidea</taxon>
        <taxon>Glossinidae</taxon>
        <taxon>Glossina</taxon>
    </lineage>
</organism>
<dbReference type="VEuPathDB" id="VectorBase:GPPI037847"/>
<evidence type="ECO:0000313" key="2">
    <source>
        <dbReference type="Proteomes" id="UP000092460"/>
    </source>
</evidence>
<keyword evidence="2" id="KW-1185">Reference proteome</keyword>
<dbReference type="EMBL" id="JXJN01018864">
    <property type="status" value="NOT_ANNOTATED_CDS"/>
    <property type="molecule type" value="Genomic_DNA"/>
</dbReference>
<dbReference type="EnsemblMetazoa" id="GPPI037847-RA">
    <property type="protein sequence ID" value="GPPI037847-PA"/>
    <property type="gene ID" value="GPPI037847"/>
</dbReference>
<dbReference type="Proteomes" id="UP000092460">
    <property type="component" value="Unassembled WGS sequence"/>
</dbReference>
<dbReference type="EnsemblMetazoa" id="GPPI030055-RA">
    <property type="protein sequence ID" value="GPPI030055-PA"/>
    <property type="gene ID" value="GPPI030055"/>
</dbReference>
<dbReference type="EMBL" id="JXJN01014247">
    <property type="status" value="NOT_ANNOTATED_CDS"/>
    <property type="molecule type" value="Genomic_DNA"/>
</dbReference>
<proteinExistence type="predicted"/>